<keyword evidence="2" id="KW-1185">Reference proteome</keyword>
<evidence type="ECO:0000313" key="2">
    <source>
        <dbReference type="Proteomes" id="UP000031408"/>
    </source>
</evidence>
<evidence type="ECO:0008006" key="3">
    <source>
        <dbReference type="Google" id="ProtNLM"/>
    </source>
</evidence>
<name>A0A0C1L893_9BACT</name>
<dbReference type="AlphaFoldDB" id="A0A0C1L893"/>
<proteinExistence type="predicted"/>
<protein>
    <recommendedName>
        <fullName evidence="3">DUF2116 family Zn-ribbon domain-containing protein</fullName>
    </recommendedName>
</protein>
<evidence type="ECO:0000313" key="1">
    <source>
        <dbReference type="EMBL" id="KIC96372.1"/>
    </source>
</evidence>
<gene>
    <name evidence="1" type="ORF">OI18_01045</name>
</gene>
<comment type="caution">
    <text evidence="1">The sequence shown here is derived from an EMBL/GenBank/DDBJ whole genome shotgun (WGS) entry which is preliminary data.</text>
</comment>
<dbReference type="EMBL" id="JSVC01000001">
    <property type="protein sequence ID" value="KIC96372.1"/>
    <property type="molecule type" value="Genomic_DNA"/>
</dbReference>
<reference evidence="1 2" key="1">
    <citation type="submission" date="2014-11" db="EMBL/GenBank/DDBJ databases">
        <title>Genome sequence of Flavihumibacter solisilvae 3-3.</title>
        <authorList>
            <person name="Zhou G."/>
            <person name="Li M."/>
            <person name="Wang G."/>
        </authorList>
    </citation>
    <scope>NUCLEOTIDE SEQUENCE [LARGE SCALE GENOMIC DNA]</scope>
    <source>
        <strain evidence="1 2">3-3</strain>
    </source>
</reference>
<organism evidence="1 2">
    <name type="scientific">Flavihumibacter solisilvae</name>
    <dbReference type="NCBI Taxonomy" id="1349421"/>
    <lineage>
        <taxon>Bacteria</taxon>
        <taxon>Pseudomonadati</taxon>
        <taxon>Bacteroidota</taxon>
        <taxon>Chitinophagia</taxon>
        <taxon>Chitinophagales</taxon>
        <taxon>Chitinophagaceae</taxon>
        <taxon>Flavihumibacter</taxon>
    </lineage>
</organism>
<dbReference type="Proteomes" id="UP000031408">
    <property type="component" value="Unassembled WGS sequence"/>
</dbReference>
<dbReference type="STRING" id="1349421.OI18_01045"/>
<sequence length="129" mass="15186">MYRQTEKRNCNWCGKEIKGRTDKKYCDDACRSAFNNQRNSGENNVVKNINYALARNRRILSDAIPPCHPAAQTSREYLVQQGFQFKYLTHLLTDKNGRQVFFCYEFGLSPLPDEQYLLFRHEHTSRIST</sequence>
<accession>A0A0C1L893</accession>
<dbReference type="RefSeq" id="WP_039136264.1">
    <property type="nucleotide sequence ID" value="NZ_JSVC01000001.1"/>
</dbReference>